<feature type="signal peptide" evidence="3">
    <location>
        <begin position="1"/>
        <end position="31"/>
    </location>
</feature>
<feature type="compositionally biased region" description="Basic residues" evidence="1">
    <location>
        <begin position="367"/>
        <end position="379"/>
    </location>
</feature>
<feature type="transmembrane region" description="Helical" evidence="2">
    <location>
        <begin position="169"/>
        <end position="194"/>
    </location>
</feature>
<sequence>MGSTLWNCLQSVSSTLLIIIVVSSASQPVYALSKEGPHVPARKLLVRQNSFSTSSSYDYWWPYPPIQTGTSTATDSTSTDMAISTSIATLIPTSSASQDMQAMSDILGQIPSLSSSSDTSSLTTTIVDADISGSYSMSPFISITALPPLSSSPRNPHAINAYHKPLNSLLFLPLIGVFGALLGAVCGWWCFGYWRKRSPIVCMAGPRYGIVEGDESSPKITVHEKHIEHSTGKEVNECLLEVPGAKSNTPPSSHRREGATVLEGPIKQKDYFGWSRSKLASLLRSPAVAGSSNGIIGSKRTDVEHASGPHILDQQSAIMEETDIQIDPSQRHASFPYGKALSPNAPTVFSSVASSDEDEDYEDARKRSSGRQKSVRKRLVERLGLLSGPKIGTRQKSRDSKRRGRTPELEEGNLLGHDFVEIVDHETAFASCSSMRIRPQTSLGHGHGHGRAISDVTLPADFPRTPPKAEIPRRVYQLKDPGCGSATRPILNGARAYSTPLRDTDSEADDKFTPIPMRKNRSAERRHSNAVIENCEDEITYSSTSGTERNAHPFPASPPQLNSPRLDQELFFDTKTYFASIGKLDTEIDSYSEVAKRRPSSSRQVSGRLYSKQLSTRDTVLASRNLPSQVQERELPPSPPHRHACRSSSSSPTKRRFEPDASTRNRERSNTLPESGLMSPKQRFEARRTALDRVDVIVERAWNSRHFHGTLPPTSPTMFGAHLDNER</sequence>
<evidence type="ECO:0000256" key="2">
    <source>
        <dbReference type="SAM" id="Phobius"/>
    </source>
</evidence>
<keyword evidence="2" id="KW-1133">Transmembrane helix</keyword>
<feature type="chain" id="PRO_5013957907" evidence="3">
    <location>
        <begin position="32"/>
        <end position="727"/>
    </location>
</feature>
<organism evidence="4 5">
    <name type="scientific">Pyrrhoderma noxium</name>
    <dbReference type="NCBI Taxonomy" id="2282107"/>
    <lineage>
        <taxon>Eukaryota</taxon>
        <taxon>Fungi</taxon>
        <taxon>Dikarya</taxon>
        <taxon>Basidiomycota</taxon>
        <taxon>Agaricomycotina</taxon>
        <taxon>Agaricomycetes</taxon>
        <taxon>Hymenochaetales</taxon>
        <taxon>Hymenochaetaceae</taxon>
        <taxon>Pyrrhoderma</taxon>
    </lineage>
</organism>
<dbReference type="Proteomes" id="UP000217199">
    <property type="component" value="Unassembled WGS sequence"/>
</dbReference>
<dbReference type="OrthoDB" id="3269563at2759"/>
<comment type="caution">
    <text evidence="4">The sequence shown here is derived from an EMBL/GenBank/DDBJ whole genome shotgun (WGS) entry which is preliminary data.</text>
</comment>
<reference evidence="4 5" key="1">
    <citation type="journal article" date="2017" name="Mol. Ecol.">
        <title>Comparative and population genomic landscape of Phellinus noxius: A hypervariable fungus causing root rot in trees.</title>
        <authorList>
            <person name="Chung C.L."/>
            <person name="Lee T.J."/>
            <person name="Akiba M."/>
            <person name="Lee H.H."/>
            <person name="Kuo T.H."/>
            <person name="Liu D."/>
            <person name="Ke H.M."/>
            <person name="Yokoi T."/>
            <person name="Roa M.B."/>
            <person name="Lu M.J."/>
            <person name="Chang Y.Y."/>
            <person name="Ann P.J."/>
            <person name="Tsai J.N."/>
            <person name="Chen C.Y."/>
            <person name="Tzean S.S."/>
            <person name="Ota Y."/>
            <person name="Hattori T."/>
            <person name="Sahashi N."/>
            <person name="Liou R.F."/>
            <person name="Kikuchi T."/>
            <person name="Tsai I.J."/>
        </authorList>
    </citation>
    <scope>NUCLEOTIDE SEQUENCE [LARGE SCALE GENOMIC DNA]</scope>
    <source>
        <strain evidence="4 5">FFPRI411160</strain>
    </source>
</reference>
<feature type="compositionally biased region" description="Basic and acidic residues" evidence="1">
    <location>
        <begin position="655"/>
        <end position="669"/>
    </location>
</feature>
<protein>
    <submittedName>
        <fullName evidence="4">Uncharacterized protein</fullName>
    </submittedName>
</protein>
<keyword evidence="5" id="KW-1185">Reference proteome</keyword>
<evidence type="ECO:0000256" key="1">
    <source>
        <dbReference type="SAM" id="MobiDB-lite"/>
    </source>
</evidence>
<keyword evidence="3" id="KW-0732">Signal</keyword>
<evidence type="ECO:0000256" key="3">
    <source>
        <dbReference type="SAM" id="SignalP"/>
    </source>
</evidence>
<feature type="region of interest" description="Disordered" evidence="1">
    <location>
        <begin position="592"/>
        <end position="684"/>
    </location>
</feature>
<gene>
    <name evidence="4" type="ORF">PNOK_0353300</name>
</gene>
<feature type="region of interest" description="Disordered" evidence="1">
    <location>
        <begin position="542"/>
        <end position="563"/>
    </location>
</feature>
<feature type="compositionally biased region" description="Basic residues" evidence="1">
    <location>
        <begin position="393"/>
        <end position="404"/>
    </location>
</feature>
<accession>A0A286UMT3</accession>
<evidence type="ECO:0000313" key="4">
    <source>
        <dbReference type="EMBL" id="PAV20906.1"/>
    </source>
</evidence>
<evidence type="ECO:0000313" key="5">
    <source>
        <dbReference type="Proteomes" id="UP000217199"/>
    </source>
</evidence>
<keyword evidence="2" id="KW-0472">Membrane</keyword>
<dbReference type="AlphaFoldDB" id="A0A286UMT3"/>
<dbReference type="EMBL" id="NBII01000003">
    <property type="protein sequence ID" value="PAV20906.1"/>
    <property type="molecule type" value="Genomic_DNA"/>
</dbReference>
<proteinExistence type="predicted"/>
<feature type="region of interest" description="Disordered" evidence="1">
    <location>
        <begin position="348"/>
        <end position="410"/>
    </location>
</feature>
<name>A0A286UMT3_9AGAM</name>
<keyword evidence="2" id="KW-0812">Transmembrane</keyword>
<dbReference type="InParanoid" id="A0A286UMT3"/>